<dbReference type="GeneID" id="94553743"/>
<proteinExistence type="predicted"/>
<evidence type="ECO:0000313" key="2">
    <source>
        <dbReference type="EMBL" id="QIK52464.1"/>
    </source>
</evidence>
<feature type="transmembrane region" description="Helical" evidence="1">
    <location>
        <begin position="118"/>
        <end position="137"/>
    </location>
</feature>
<evidence type="ECO:0000313" key="3">
    <source>
        <dbReference type="Proteomes" id="UP000501830"/>
    </source>
</evidence>
<dbReference type="Proteomes" id="UP000501830">
    <property type="component" value="Chromosome"/>
</dbReference>
<evidence type="ECO:0000256" key="1">
    <source>
        <dbReference type="SAM" id="Phobius"/>
    </source>
</evidence>
<dbReference type="KEGG" id="jpo:G7058_10640"/>
<keyword evidence="3" id="KW-1185">Reference proteome</keyword>
<feature type="transmembrane region" description="Helical" evidence="1">
    <location>
        <begin position="206"/>
        <end position="227"/>
    </location>
</feature>
<sequence>MKQCYFCNQSIPMDAKKCPMCGMDVTEEQSTTSEIENQTYNINFNPVSRKEEKRFNFLKSFSTFSQYLHYLTRKVTHPQETDFSLSGSSLYGYLTILLSALLAAGTATRVAATWDQTYQTLASISILPVVSFSFNAIEWFMKLSLFFFVYAYLYGFISFIFQKNQSEEEYSFAFWLTHFGGMNALSLFVLGGCFILSLIAPLALGIPALIFIFLYLMSYTLSFALSLGGTNINKRYYQGIIASSIHFLLLLAFGYLLVKI</sequence>
<dbReference type="RefSeq" id="WP_166063494.1">
    <property type="nucleotide sequence ID" value="NZ_CP049889.1"/>
</dbReference>
<keyword evidence="1" id="KW-1133">Transmembrane helix</keyword>
<dbReference type="AlphaFoldDB" id="A0A6G7WJL4"/>
<name>A0A6G7WJL4_9LACT</name>
<feature type="transmembrane region" description="Helical" evidence="1">
    <location>
        <begin position="90"/>
        <end position="111"/>
    </location>
</feature>
<dbReference type="EMBL" id="CP049889">
    <property type="protein sequence ID" value="QIK52464.1"/>
    <property type="molecule type" value="Genomic_DNA"/>
</dbReference>
<keyword evidence="1" id="KW-0812">Transmembrane</keyword>
<reference evidence="2 3" key="1">
    <citation type="journal article" date="2017" name="Int. J. Syst. Evol. Microbiol.">
        <title>Jeotgalibaca porci sp. nov. and Jeotgalibaca arthritidis sp. nov., isolated from pigs, and emended description of the genus Jeotgalibaca.</title>
        <authorList>
            <person name="Zamora L."/>
            <person name="Perez-Sancho M."/>
            <person name="Dominguez L."/>
            <person name="Fernandez-Garayzabal J.F."/>
            <person name="Vela A.I."/>
        </authorList>
    </citation>
    <scope>NUCLEOTIDE SEQUENCE [LARGE SCALE GENOMIC DNA]</scope>
    <source>
        <strain evidence="2 3">CCUG 69148</strain>
    </source>
</reference>
<accession>A0A6G7WJL4</accession>
<feature type="transmembrane region" description="Helical" evidence="1">
    <location>
        <begin position="143"/>
        <end position="161"/>
    </location>
</feature>
<organism evidence="2 3">
    <name type="scientific">Jeotgalibaca porci</name>
    <dbReference type="NCBI Taxonomy" id="1868793"/>
    <lineage>
        <taxon>Bacteria</taxon>
        <taxon>Bacillati</taxon>
        <taxon>Bacillota</taxon>
        <taxon>Bacilli</taxon>
        <taxon>Lactobacillales</taxon>
        <taxon>Carnobacteriaceae</taxon>
        <taxon>Jeotgalibaca</taxon>
    </lineage>
</organism>
<feature type="transmembrane region" description="Helical" evidence="1">
    <location>
        <begin position="239"/>
        <end position="258"/>
    </location>
</feature>
<feature type="transmembrane region" description="Helical" evidence="1">
    <location>
        <begin position="173"/>
        <end position="200"/>
    </location>
</feature>
<gene>
    <name evidence="2" type="ORF">G7058_10640</name>
</gene>
<protein>
    <submittedName>
        <fullName evidence="2">Uncharacterized protein</fullName>
    </submittedName>
</protein>
<keyword evidence="1" id="KW-0472">Membrane</keyword>